<gene>
    <name evidence="2" type="ORF">BON22_3597</name>
    <name evidence="1" type="ORF">CYFA0S_37e00122g</name>
</gene>
<keyword evidence="3" id="KW-1185">Reference proteome</keyword>
<organism evidence="1">
    <name type="scientific">Cyberlindnera fabianii</name>
    <name type="common">Yeast</name>
    <name type="synonym">Hansenula fabianii</name>
    <dbReference type="NCBI Taxonomy" id="36022"/>
    <lineage>
        <taxon>Eukaryota</taxon>
        <taxon>Fungi</taxon>
        <taxon>Dikarya</taxon>
        <taxon>Ascomycota</taxon>
        <taxon>Saccharomycotina</taxon>
        <taxon>Saccharomycetes</taxon>
        <taxon>Phaffomycetales</taxon>
        <taxon>Phaffomycetaceae</taxon>
        <taxon>Cyberlindnera</taxon>
    </lineage>
</organism>
<dbReference type="EMBL" id="MPUK01000006">
    <property type="protein sequence ID" value="ONH66779.1"/>
    <property type="molecule type" value="Genomic_DNA"/>
</dbReference>
<reference evidence="3" key="2">
    <citation type="journal article" date="2017" name="Genome Announc.">
        <title>Genome sequences of Cyberlindnera fabianii 65, Pichia kudriavzevii 129, and Saccharomyces cerevisiae 131 isolated from fermented masau fruits in Zimbabwe.</title>
        <authorList>
            <person name="van Rijswijck I.M.H."/>
            <person name="Derks M.F.L."/>
            <person name="Abee T."/>
            <person name="de Ridder D."/>
            <person name="Smid E.J."/>
        </authorList>
    </citation>
    <scope>NUCLEOTIDE SEQUENCE [LARGE SCALE GENOMIC DNA]</scope>
    <source>
        <strain evidence="3">65</strain>
    </source>
</reference>
<dbReference type="EMBL" id="LK052922">
    <property type="protein sequence ID" value="CDR47743.1"/>
    <property type="molecule type" value="Genomic_DNA"/>
</dbReference>
<dbReference type="AlphaFoldDB" id="A0A061BCN8"/>
<dbReference type="OrthoDB" id="412093at2759"/>
<dbReference type="Proteomes" id="UP000189513">
    <property type="component" value="Unassembled WGS sequence"/>
</dbReference>
<evidence type="ECO:0000313" key="2">
    <source>
        <dbReference type="EMBL" id="ONH66779.1"/>
    </source>
</evidence>
<protein>
    <submittedName>
        <fullName evidence="1">CYFA0S37e00122g1_1</fullName>
    </submittedName>
</protein>
<evidence type="ECO:0000313" key="1">
    <source>
        <dbReference type="EMBL" id="CDR47743.1"/>
    </source>
</evidence>
<dbReference type="OMA" id="ECTNMVP"/>
<dbReference type="VEuPathDB" id="FungiDB:BON22_3597"/>
<reference evidence="2" key="3">
    <citation type="submission" date="2017-01" db="EMBL/GenBank/DDBJ databases">
        <authorList>
            <person name="Mah S.A."/>
            <person name="Swanson W.J."/>
            <person name="Moy G.W."/>
            <person name="Vacquier V.D."/>
        </authorList>
    </citation>
    <scope>NUCLEOTIDE SEQUENCE [LARGE SCALE GENOMIC DNA]</scope>
    <source>
        <strain evidence="2">65</strain>
    </source>
</reference>
<reference evidence="1" key="1">
    <citation type="journal article" date="2014" name="Genome Announc.">
        <title>Genome sequence of the yeast Cyberlindnera fabianii (Hansenula fabianii).</title>
        <authorList>
            <person name="Freel K.C."/>
            <person name="Sarilar V."/>
            <person name="Neuveglise C."/>
            <person name="Devillers H."/>
            <person name="Friedrich A."/>
            <person name="Schacherer J."/>
        </authorList>
    </citation>
    <scope>NUCLEOTIDE SEQUENCE</scope>
    <source>
        <strain evidence="1">YJS4271</strain>
    </source>
</reference>
<proteinExistence type="predicted"/>
<sequence length="270" mass="29889">MATYPPRKKLPPLGALCLDYTDDIHRPPGDPLNEISFQFPLIHEQVKNGTVQNIVFGGKFSDKFLDAFVDASNKLADRGAIGIITSCGFLAQVQTRLMERVKVPVATSSLIQLPMVLLITNPKKKVAILTFDGSQLGKLHFDGLGLTEQQQSRLVVHGCKDDGHLKELIINGKPYIHEELVKELVSLAKFAIEQDPTIGAFVLECTQMPPTSKAIQAATGLPVYDVITMIDHFYTGLKARTLPEDEFKEDGLRIRTRSAKEFGSPDFEKD</sequence>
<name>A0A061BCN8_CYBFA</name>
<accession>A0A061BCN8</accession>
<evidence type="ECO:0000313" key="3">
    <source>
        <dbReference type="Proteomes" id="UP000189513"/>
    </source>
</evidence>